<dbReference type="EMBL" id="JAKZGP010000042">
    <property type="protein sequence ID" value="MCH7410610.1"/>
    <property type="molecule type" value="Genomic_DNA"/>
</dbReference>
<evidence type="ECO:0000313" key="4">
    <source>
        <dbReference type="Proteomes" id="UP001165489"/>
    </source>
</evidence>
<dbReference type="Pfam" id="PF14258">
    <property type="entry name" value="DUF4350"/>
    <property type="match status" value="1"/>
</dbReference>
<feature type="transmembrane region" description="Helical" evidence="1">
    <location>
        <begin position="266"/>
        <end position="284"/>
    </location>
</feature>
<name>A0ABS9V328_9BACT</name>
<evidence type="ECO:0000259" key="2">
    <source>
        <dbReference type="Pfam" id="PF14258"/>
    </source>
</evidence>
<keyword evidence="4" id="KW-1185">Reference proteome</keyword>
<comment type="caution">
    <text evidence="3">The sequence shown here is derived from an EMBL/GenBank/DDBJ whole genome shotgun (WGS) entry which is preliminary data.</text>
</comment>
<reference evidence="3" key="1">
    <citation type="submission" date="2022-03" db="EMBL/GenBank/DDBJ databases">
        <title>De novo assembled genomes of Belliella spp. (Cyclobacteriaceae) strains.</title>
        <authorList>
            <person name="Szabo A."/>
            <person name="Korponai K."/>
            <person name="Felfoldi T."/>
        </authorList>
    </citation>
    <scope>NUCLEOTIDE SEQUENCE</scope>
    <source>
        <strain evidence="3">DSM 111904</strain>
    </source>
</reference>
<accession>A0ABS9V328</accession>
<protein>
    <submittedName>
        <fullName evidence="3">DUF4350 domain-containing protein</fullName>
    </submittedName>
</protein>
<dbReference type="RefSeq" id="WP_241348973.1">
    <property type="nucleotide sequence ID" value="NZ_JAKZGP010000042.1"/>
</dbReference>
<dbReference type="Proteomes" id="UP001165489">
    <property type="component" value="Unassembled WGS sequence"/>
</dbReference>
<keyword evidence="1" id="KW-0472">Membrane</keyword>
<feature type="domain" description="DUF4350" evidence="2">
    <location>
        <begin position="40"/>
        <end position="231"/>
    </location>
</feature>
<evidence type="ECO:0000256" key="1">
    <source>
        <dbReference type="SAM" id="Phobius"/>
    </source>
</evidence>
<evidence type="ECO:0000313" key="3">
    <source>
        <dbReference type="EMBL" id="MCH7410610.1"/>
    </source>
</evidence>
<dbReference type="InterPro" id="IPR025646">
    <property type="entry name" value="DUF4350"/>
</dbReference>
<proteinExistence type="predicted"/>
<keyword evidence="1" id="KW-1133">Transmembrane helix</keyword>
<sequence length="404" mass="47145">MRRKKFKILIGVLVSLILLLLFLQTQSRQGTSWLESYDKSDSSPYGGRVFHDLLMNIDPDRPVEEIDLSTYEWLRRSPEDGALLVFNLNFSVDKETQERLLNWVSQGNTAFISARAIRRELLDTLGVKRHLIFAANDLRGEAILSLKNKSLLNQDEILFNQSSNLEYFTFSDSLDIKVLGKNKYKASENESQPNFIQVDFGEGKFILHTFPLAFSNYFLLDKERKRYTEGILAYFPQKGKLYYDNYNKIGRRVYDSPLYLFLSNRYLKMAYYVFLVAVGLWVVFEGRRKQRVIPVVVPLENQTVAFAETISGMYLEKKAYSENINQQVLLFNEYCRNQYRVDIQVIDEETVTKLSSRSGCPIGETEELFDMINQLLKQTSHNESQVLKLNKKIHEFKSYNHGRK</sequence>
<keyword evidence="1" id="KW-0812">Transmembrane</keyword>
<organism evidence="3 4">
    <name type="scientific">Belliella filtrata</name>
    <dbReference type="NCBI Taxonomy" id="2923435"/>
    <lineage>
        <taxon>Bacteria</taxon>
        <taxon>Pseudomonadati</taxon>
        <taxon>Bacteroidota</taxon>
        <taxon>Cytophagia</taxon>
        <taxon>Cytophagales</taxon>
        <taxon>Cyclobacteriaceae</taxon>
        <taxon>Belliella</taxon>
    </lineage>
</organism>
<gene>
    <name evidence="3" type="ORF">MM239_14475</name>
</gene>